<dbReference type="Gene3D" id="3.10.110.10">
    <property type="entry name" value="Ubiquitin Conjugating Enzyme"/>
    <property type="match status" value="1"/>
</dbReference>
<evidence type="ECO:0000313" key="8">
    <source>
        <dbReference type="EMBL" id="TQE09736.1"/>
    </source>
</evidence>
<dbReference type="PROSITE" id="PS00183">
    <property type="entry name" value="UBC_1"/>
    <property type="match status" value="1"/>
</dbReference>
<evidence type="ECO:0000256" key="4">
    <source>
        <dbReference type="PROSITE-ProRule" id="PRU10133"/>
    </source>
</evidence>
<keyword evidence="5" id="KW-0067">ATP-binding</keyword>
<keyword evidence="2" id="KW-0808">Transferase</keyword>
<dbReference type="Proteomes" id="UP000315295">
    <property type="component" value="Unassembled WGS sequence"/>
</dbReference>
<feature type="active site" description="Glycyl thioester intermediate" evidence="4">
    <location>
        <position position="212"/>
    </location>
</feature>
<reference evidence="8 9" key="1">
    <citation type="journal article" date="2019" name="G3 (Bethesda)">
        <title>Sequencing of a Wild Apple (Malus baccata) Genome Unravels the Differences Between Cultivated and Wild Apple Species Regarding Disease Resistance and Cold Tolerance.</title>
        <authorList>
            <person name="Chen X."/>
        </authorList>
    </citation>
    <scope>NUCLEOTIDE SEQUENCE [LARGE SCALE GENOMIC DNA]</scope>
    <source>
        <strain evidence="9">cv. Shandingzi</strain>
        <tissue evidence="8">Leaves</tissue>
    </source>
</reference>
<organism evidence="8 9">
    <name type="scientific">Malus baccata</name>
    <name type="common">Siberian crab apple</name>
    <name type="synonym">Pyrus baccata</name>
    <dbReference type="NCBI Taxonomy" id="106549"/>
    <lineage>
        <taxon>Eukaryota</taxon>
        <taxon>Viridiplantae</taxon>
        <taxon>Streptophyta</taxon>
        <taxon>Embryophyta</taxon>
        <taxon>Tracheophyta</taxon>
        <taxon>Spermatophyta</taxon>
        <taxon>Magnoliopsida</taxon>
        <taxon>eudicotyledons</taxon>
        <taxon>Gunneridae</taxon>
        <taxon>Pentapetalae</taxon>
        <taxon>rosids</taxon>
        <taxon>fabids</taxon>
        <taxon>Rosales</taxon>
        <taxon>Rosaceae</taxon>
        <taxon>Amygdaloideae</taxon>
        <taxon>Maleae</taxon>
        <taxon>Malus</taxon>
    </lineage>
</organism>
<dbReference type="SMART" id="SM00212">
    <property type="entry name" value="UBCc"/>
    <property type="match status" value="1"/>
</dbReference>
<dbReference type="GO" id="GO:0016740">
    <property type="term" value="F:transferase activity"/>
    <property type="evidence" value="ECO:0007669"/>
    <property type="project" value="UniProtKB-KW"/>
</dbReference>
<name>A0A540NFF3_MALBA</name>
<dbReference type="Pfam" id="PF05564">
    <property type="entry name" value="Auxin_repressed"/>
    <property type="match status" value="1"/>
</dbReference>
<dbReference type="InterPro" id="IPR023313">
    <property type="entry name" value="UBQ-conjugating_AS"/>
</dbReference>
<comment type="caution">
    <text evidence="8">The sequence shown here is derived from an EMBL/GenBank/DDBJ whole genome shotgun (WGS) entry which is preliminary data.</text>
</comment>
<evidence type="ECO:0000256" key="1">
    <source>
        <dbReference type="ARBA" id="ARBA00010502"/>
    </source>
</evidence>
<comment type="similarity">
    <text evidence="1">Belongs to the DRM1/ARP family.</text>
</comment>
<sequence length="274" mass="30099">MVLLEKLWNDIIARPQPERGLGRLRNVSSKSLNAKQGEGKSSKLAMPMSSRTPGTPGTPVSAHAKNNVWRIFFRRSSNLASKSMGNQVFDKPQPNSPTVYDCYGSASPPGQPYSALPQGQHQYDHKAQAYDVPAKPHKNQAHGVDGFSAGLVNEDNIFEWNVTIIGPPDTLYEGGFFNAIMSFPEDYPCNPHVVRFTSEMWHPNVYADGKVCVSILHPLGDDPNGHEFATERWNPIHTVLSASMEAKMQACGGAAVMGNLQQPIWTKGIAFPNK</sequence>
<dbReference type="InterPro" id="IPR050113">
    <property type="entry name" value="Ub_conjugating_enzyme"/>
</dbReference>
<feature type="region of interest" description="Disordered" evidence="6">
    <location>
        <begin position="22"/>
        <end position="61"/>
    </location>
</feature>
<protein>
    <recommendedName>
        <fullName evidence="7">UBC core domain-containing protein</fullName>
    </recommendedName>
</protein>
<feature type="domain" description="UBC core" evidence="7">
    <location>
        <begin position="127"/>
        <end position="274"/>
    </location>
</feature>
<proteinExistence type="inferred from homology"/>
<comment type="similarity">
    <text evidence="5">Belongs to the ubiquitin-conjugating enzyme family.</text>
</comment>
<gene>
    <name evidence="8" type="ORF">C1H46_004693</name>
</gene>
<dbReference type="EMBL" id="VIEB01000053">
    <property type="protein sequence ID" value="TQE09736.1"/>
    <property type="molecule type" value="Genomic_DNA"/>
</dbReference>
<keyword evidence="9" id="KW-1185">Reference proteome</keyword>
<dbReference type="SUPFAM" id="SSF54495">
    <property type="entry name" value="UBC-like"/>
    <property type="match status" value="1"/>
</dbReference>
<keyword evidence="3 5" id="KW-0833">Ubl conjugation pathway</keyword>
<dbReference type="AlphaFoldDB" id="A0A540NFF3"/>
<keyword evidence="5" id="KW-0547">Nucleotide-binding</keyword>
<evidence type="ECO:0000256" key="6">
    <source>
        <dbReference type="SAM" id="MobiDB-lite"/>
    </source>
</evidence>
<evidence type="ECO:0000256" key="3">
    <source>
        <dbReference type="ARBA" id="ARBA00022786"/>
    </source>
</evidence>
<dbReference type="GO" id="GO:0005524">
    <property type="term" value="F:ATP binding"/>
    <property type="evidence" value="ECO:0007669"/>
    <property type="project" value="UniProtKB-UniRule"/>
</dbReference>
<evidence type="ECO:0000256" key="5">
    <source>
        <dbReference type="RuleBase" id="RU362109"/>
    </source>
</evidence>
<dbReference type="PANTHER" id="PTHR24067">
    <property type="entry name" value="UBIQUITIN-CONJUGATING ENZYME E2"/>
    <property type="match status" value="1"/>
</dbReference>
<evidence type="ECO:0000313" key="9">
    <source>
        <dbReference type="Proteomes" id="UP000315295"/>
    </source>
</evidence>
<dbReference type="InterPro" id="IPR008406">
    <property type="entry name" value="DRM/ARP"/>
</dbReference>
<accession>A0A540NFF3</accession>
<evidence type="ECO:0000256" key="2">
    <source>
        <dbReference type="ARBA" id="ARBA00022679"/>
    </source>
</evidence>
<dbReference type="STRING" id="106549.A0A540NFF3"/>
<dbReference type="InterPro" id="IPR000608">
    <property type="entry name" value="UBC"/>
</dbReference>
<dbReference type="InterPro" id="IPR016135">
    <property type="entry name" value="UBQ-conjugating_enzyme/RWD"/>
</dbReference>
<dbReference type="PROSITE" id="PS50127">
    <property type="entry name" value="UBC_2"/>
    <property type="match status" value="1"/>
</dbReference>
<dbReference type="Pfam" id="PF00179">
    <property type="entry name" value="UQ_con"/>
    <property type="match status" value="1"/>
</dbReference>
<evidence type="ECO:0000259" key="7">
    <source>
        <dbReference type="PROSITE" id="PS50127"/>
    </source>
</evidence>